<dbReference type="GeneID" id="36516720"/>
<feature type="region of interest" description="Disordered" evidence="5">
    <location>
        <begin position="1"/>
        <end position="51"/>
    </location>
</feature>
<dbReference type="Proteomes" id="UP000238350">
    <property type="component" value="Unassembled WGS sequence"/>
</dbReference>
<name>A0A2T0FK43_9ASCO</name>
<dbReference type="Pfam" id="PF10453">
    <property type="entry name" value="NUFIP1"/>
    <property type="match status" value="1"/>
</dbReference>
<feature type="compositionally biased region" description="Pro residues" evidence="5">
    <location>
        <begin position="1"/>
        <end position="14"/>
    </location>
</feature>
<dbReference type="AlphaFoldDB" id="A0A2T0FK43"/>
<dbReference type="RefSeq" id="XP_024665297.1">
    <property type="nucleotide sequence ID" value="XM_024809529.1"/>
</dbReference>
<evidence type="ECO:0000256" key="2">
    <source>
        <dbReference type="ARBA" id="ARBA00022771"/>
    </source>
</evidence>
<proteinExistence type="predicted"/>
<feature type="compositionally biased region" description="Basic and acidic residues" evidence="5">
    <location>
        <begin position="34"/>
        <end position="45"/>
    </location>
</feature>
<dbReference type="InterPro" id="IPR036855">
    <property type="entry name" value="Znf_CCCH_sf"/>
</dbReference>
<evidence type="ECO:0000256" key="1">
    <source>
        <dbReference type="ARBA" id="ARBA00022723"/>
    </source>
</evidence>
<keyword evidence="8" id="KW-1185">Reference proteome</keyword>
<dbReference type="STRING" id="45607.A0A2T0FK43"/>
<dbReference type="SMART" id="SM00356">
    <property type="entry name" value="ZnF_C3H1"/>
    <property type="match status" value="1"/>
</dbReference>
<protein>
    <recommendedName>
        <fullName evidence="6">C3H1-type domain-containing protein</fullName>
    </recommendedName>
</protein>
<keyword evidence="1 4" id="KW-0479">Metal-binding</keyword>
<feature type="domain" description="C3H1-type" evidence="6">
    <location>
        <begin position="95"/>
        <end position="122"/>
    </location>
</feature>
<evidence type="ECO:0000256" key="3">
    <source>
        <dbReference type="ARBA" id="ARBA00022833"/>
    </source>
</evidence>
<sequence length="174" mass="18903">MSDQIYPPPPPPPIGGKLEEATGLGKRAGGELGPEPKRSRPDGSLEKVNPAVLAAAQNVQEWIAARRKNWPTTERTQERQSAGEPVADTKAAQPPRPPKICRYFARGKCRSGDTCRFAHVDAAAAAAQPTIYKRFEPPVRSSLFIKLMQTDHDGEDARILSLIAELDAAGKLDK</sequence>
<dbReference type="InterPro" id="IPR000571">
    <property type="entry name" value="Znf_CCCH"/>
</dbReference>
<accession>A0A2T0FK43</accession>
<dbReference type="InterPro" id="IPR019496">
    <property type="entry name" value="NUFIP1_cons_dom"/>
</dbReference>
<evidence type="ECO:0000256" key="4">
    <source>
        <dbReference type="PROSITE-ProRule" id="PRU00723"/>
    </source>
</evidence>
<keyword evidence="2 4" id="KW-0863">Zinc-finger</keyword>
<comment type="caution">
    <text evidence="7">The sequence shown here is derived from an EMBL/GenBank/DDBJ whole genome shotgun (WGS) entry which is preliminary data.</text>
</comment>
<dbReference type="OrthoDB" id="273070at2759"/>
<dbReference type="GO" id="GO:0008270">
    <property type="term" value="F:zinc ion binding"/>
    <property type="evidence" value="ECO:0007669"/>
    <property type="project" value="UniProtKB-KW"/>
</dbReference>
<dbReference type="SUPFAM" id="SSF90229">
    <property type="entry name" value="CCCH zinc finger"/>
    <property type="match status" value="1"/>
</dbReference>
<dbReference type="PROSITE" id="PS50103">
    <property type="entry name" value="ZF_C3H1"/>
    <property type="match status" value="1"/>
</dbReference>
<dbReference type="Pfam" id="PF00642">
    <property type="entry name" value="zf-CCCH"/>
    <property type="match status" value="1"/>
</dbReference>
<organism evidence="7 8">
    <name type="scientific">Wickerhamiella sorbophila</name>
    <dbReference type="NCBI Taxonomy" id="45607"/>
    <lineage>
        <taxon>Eukaryota</taxon>
        <taxon>Fungi</taxon>
        <taxon>Dikarya</taxon>
        <taxon>Ascomycota</taxon>
        <taxon>Saccharomycotina</taxon>
        <taxon>Dipodascomycetes</taxon>
        <taxon>Dipodascales</taxon>
        <taxon>Trichomonascaceae</taxon>
        <taxon>Wickerhamiella</taxon>
    </lineage>
</organism>
<dbReference type="Gene3D" id="4.10.1000.10">
    <property type="entry name" value="Zinc finger, CCCH-type"/>
    <property type="match status" value="1"/>
</dbReference>
<reference evidence="7 8" key="1">
    <citation type="submission" date="2017-04" db="EMBL/GenBank/DDBJ databases">
        <title>Genome sequencing of [Candida] sorbophila.</title>
        <authorList>
            <person name="Ahn J.O."/>
        </authorList>
    </citation>
    <scope>NUCLEOTIDE SEQUENCE [LARGE SCALE GENOMIC DNA]</scope>
    <source>
        <strain evidence="7 8">DS02</strain>
    </source>
</reference>
<evidence type="ECO:0000313" key="7">
    <source>
        <dbReference type="EMBL" id="PRT55352.1"/>
    </source>
</evidence>
<evidence type="ECO:0000313" key="8">
    <source>
        <dbReference type="Proteomes" id="UP000238350"/>
    </source>
</evidence>
<evidence type="ECO:0000259" key="6">
    <source>
        <dbReference type="PROSITE" id="PS50103"/>
    </source>
</evidence>
<dbReference type="EMBL" id="NDIQ01000021">
    <property type="protein sequence ID" value="PRT55352.1"/>
    <property type="molecule type" value="Genomic_DNA"/>
</dbReference>
<feature type="zinc finger region" description="C3H1-type" evidence="4">
    <location>
        <begin position="95"/>
        <end position="122"/>
    </location>
</feature>
<feature type="region of interest" description="Disordered" evidence="5">
    <location>
        <begin position="64"/>
        <end position="99"/>
    </location>
</feature>
<gene>
    <name evidence="7" type="ORF">B9G98_02972</name>
</gene>
<keyword evidence="3 4" id="KW-0862">Zinc</keyword>
<evidence type="ECO:0000256" key="5">
    <source>
        <dbReference type="SAM" id="MobiDB-lite"/>
    </source>
</evidence>